<feature type="domain" description="Ubiquitin-like" evidence="1">
    <location>
        <begin position="144"/>
        <end position="204"/>
    </location>
</feature>
<dbReference type="InterPro" id="IPR036910">
    <property type="entry name" value="HMG_box_dom_sf"/>
</dbReference>
<dbReference type="PANTHER" id="PTHR38886">
    <property type="entry name" value="SESA DOMAIN-CONTAINING PROTEIN"/>
    <property type="match status" value="1"/>
</dbReference>
<organism evidence="2 3">
    <name type="scientific">Hermanssonia centrifuga</name>
    <dbReference type="NCBI Taxonomy" id="98765"/>
    <lineage>
        <taxon>Eukaryota</taxon>
        <taxon>Fungi</taxon>
        <taxon>Dikarya</taxon>
        <taxon>Basidiomycota</taxon>
        <taxon>Agaricomycotina</taxon>
        <taxon>Agaricomycetes</taxon>
        <taxon>Polyporales</taxon>
        <taxon>Meruliaceae</taxon>
        <taxon>Hermanssonia</taxon>
    </lineage>
</organism>
<dbReference type="STRING" id="98765.A0A2R6NF90"/>
<comment type="caution">
    <text evidence="2">The sequence shown here is derived from an EMBL/GenBank/DDBJ whole genome shotgun (WGS) entry which is preliminary data.</text>
</comment>
<dbReference type="OrthoDB" id="5550281at2759"/>
<dbReference type="SUPFAM" id="SSF47095">
    <property type="entry name" value="HMG-box"/>
    <property type="match status" value="2"/>
</dbReference>
<dbReference type="AlphaFoldDB" id="A0A2R6NF90"/>
<dbReference type="Gene3D" id="1.10.30.10">
    <property type="entry name" value="High mobility group box domain"/>
    <property type="match status" value="2"/>
</dbReference>
<evidence type="ECO:0000313" key="2">
    <source>
        <dbReference type="EMBL" id="PSR70981.1"/>
    </source>
</evidence>
<keyword evidence="3" id="KW-1185">Reference proteome</keyword>
<dbReference type="Pfam" id="PF22893">
    <property type="entry name" value="ULD_2"/>
    <property type="match status" value="1"/>
</dbReference>
<name>A0A2R6NF90_9APHY</name>
<proteinExistence type="predicted"/>
<reference evidence="2 3" key="1">
    <citation type="submission" date="2018-02" db="EMBL/GenBank/DDBJ databases">
        <title>Genome sequence of the basidiomycete white-rot fungus Phlebia centrifuga.</title>
        <authorList>
            <person name="Granchi Z."/>
            <person name="Peng M."/>
            <person name="de Vries R.P."/>
            <person name="Hilden K."/>
            <person name="Makela M.R."/>
            <person name="Grigoriev I."/>
            <person name="Riley R."/>
        </authorList>
    </citation>
    <scope>NUCLEOTIDE SEQUENCE [LARGE SCALE GENOMIC DNA]</scope>
    <source>
        <strain evidence="2 3">FBCC195</strain>
    </source>
</reference>
<accession>A0A2R6NF90</accession>
<dbReference type="EMBL" id="MLYV02001299">
    <property type="protein sequence ID" value="PSR70981.1"/>
    <property type="molecule type" value="Genomic_DNA"/>
</dbReference>
<dbReference type="PANTHER" id="PTHR38886:SF1">
    <property type="entry name" value="NACHT-NTPASE AND P-LOOP NTPASES N-TERMINAL DOMAIN-CONTAINING PROTEIN"/>
    <property type="match status" value="1"/>
</dbReference>
<dbReference type="InterPro" id="IPR054464">
    <property type="entry name" value="ULD_fung"/>
</dbReference>
<sequence>MPVAAFSFGSFGDIITIAQLALSIQKALSDSRGSSAEFRDLVEYLDIFARHLDCLKPWLSRSSISDGFSTHTNESHLDQASLNAIRYAIATCERLMTEFNSKLSPYEKSLVQGGSGNWFLDFRRKIGWMSSLKEDAIDLRRKLIGQHDEFDRYLRFLFENRAGRSFVYLGNYDLTLPATNRHVVQSTWSESVKPGMALVMSALVKVSKTDPRVCPKCKTLNETTASNSKSSEIHCLYCRTIFRVLDARFEDVTDQPEFASRGNGSRIEPSTYTGFKLTAVPQPRQEISKDETQFIRRISVIPFTILPTPRLRGIPLPSPLWHPKLVASPWQLYLADWISRHQTSSGKKVDIVRAFVEAGREYARLSSEEKEFYERRHQAAKEARKHHRAACSRIGTPEEIKSEDARKTRKGSIGDFDAPKGSLSAYFMFLQLIRSDAEMTREVFKGETETTKQSVLAAAKWRSMSDIERELGLKEVLEAWFGADDGAAVSVKLGLEGSAAFANGGLGDIRAIESLLERFGLRIVGTIRKVCIGTPHPKKPSLYEEVPNPTRLIHINLDKIPRLTATQFTATPCIFANKGLLDNKVRFGENAQLRTKGLFFWSEQV</sequence>
<evidence type="ECO:0000313" key="3">
    <source>
        <dbReference type="Proteomes" id="UP000186601"/>
    </source>
</evidence>
<evidence type="ECO:0000259" key="1">
    <source>
        <dbReference type="Pfam" id="PF22893"/>
    </source>
</evidence>
<dbReference type="Proteomes" id="UP000186601">
    <property type="component" value="Unassembled WGS sequence"/>
</dbReference>
<protein>
    <recommendedName>
        <fullName evidence="1">Ubiquitin-like domain-containing protein</fullName>
    </recommendedName>
</protein>
<gene>
    <name evidence="2" type="ORF">PHLCEN_2v13157</name>
</gene>